<proteinExistence type="predicted"/>
<feature type="transmembrane region" description="Helical" evidence="1">
    <location>
        <begin position="257"/>
        <end position="277"/>
    </location>
</feature>
<feature type="transmembrane region" description="Helical" evidence="1">
    <location>
        <begin position="227"/>
        <end position="245"/>
    </location>
</feature>
<feature type="transmembrane region" description="Helical" evidence="1">
    <location>
        <begin position="101"/>
        <end position="119"/>
    </location>
</feature>
<feature type="transmembrane region" description="Helical" evidence="1">
    <location>
        <begin position="63"/>
        <end position="80"/>
    </location>
</feature>
<feature type="transmembrane region" description="Helical" evidence="1">
    <location>
        <begin position="289"/>
        <end position="307"/>
    </location>
</feature>
<keyword evidence="4" id="KW-1185">Reference proteome</keyword>
<keyword evidence="1" id="KW-0472">Membrane</keyword>
<dbReference type="InterPro" id="IPR052728">
    <property type="entry name" value="O2_lipid_transport_reg"/>
</dbReference>
<evidence type="ECO:0000259" key="2">
    <source>
        <dbReference type="Pfam" id="PF01757"/>
    </source>
</evidence>
<dbReference type="OrthoDB" id="9814807at2"/>
<protein>
    <submittedName>
        <fullName evidence="3">Acyltransferase</fullName>
    </submittedName>
</protein>
<dbReference type="AlphaFoldDB" id="A0A2M9Y9H8"/>
<keyword evidence="3" id="KW-0808">Transferase</keyword>
<dbReference type="InterPro" id="IPR002656">
    <property type="entry name" value="Acyl_transf_3_dom"/>
</dbReference>
<dbReference type="PANTHER" id="PTHR11161:SF12">
    <property type="entry name" value="ACYLTRANSFERASE 3 DOMAIN-CONTAINING PROTEIN-RELATED"/>
    <property type="match status" value="1"/>
</dbReference>
<keyword evidence="3" id="KW-0012">Acyltransferase</keyword>
<keyword evidence="1" id="KW-0812">Transmembrane</keyword>
<organism evidence="3 4">
    <name type="scientific">Leptospira saintgironsiae</name>
    <dbReference type="NCBI Taxonomy" id="2023183"/>
    <lineage>
        <taxon>Bacteria</taxon>
        <taxon>Pseudomonadati</taxon>
        <taxon>Spirochaetota</taxon>
        <taxon>Spirochaetia</taxon>
        <taxon>Leptospirales</taxon>
        <taxon>Leptospiraceae</taxon>
        <taxon>Leptospira</taxon>
    </lineage>
</organism>
<feature type="transmembrane region" description="Helical" evidence="1">
    <location>
        <begin position="359"/>
        <end position="380"/>
    </location>
</feature>
<feature type="domain" description="Acyltransferase 3" evidence="2">
    <location>
        <begin position="19"/>
        <end position="376"/>
    </location>
</feature>
<evidence type="ECO:0000313" key="3">
    <source>
        <dbReference type="EMBL" id="PJZ48228.1"/>
    </source>
</evidence>
<feature type="transmembrane region" description="Helical" evidence="1">
    <location>
        <begin position="187"/>
        <end position="207"/>
    </location>
</feature>
<evidence type="ECO:0000256" key="1">
    <source>
        <dbReference type="SAM" id="Phobius"/>
    </source>
</evidence>
<feature type="transmembrane region" description="Helical" evidence="1">
    <location>
        <begin position="163"/>
        <end position="180"/>
    </location>
</feature>
<dbReference type="Proteomes" id="UP000231926">
    <property type="component" value="Unassembled WGS sequence"/>
</dbReference>
<accession>A0A2M9Y9H8</accession>
<dbReference type="EMBL" id="NPDR01000007">
    <property type="protein sequence ID" value="PJZ48228.1"/>
    <property type="molecule type" value="Genomic_DNA"/>
</dbReference>
<dbReference type="GO" id="GO:0016747">
    <property type="term" value="F:acyltransferase activity, transferring groups other than amino-acyl groups"/>
    <property type="evidence" value="ECO:0007669"/>
    <property type="project" value="InterPro"/>
</dbReference>
<evidence type="ECO:0000313" key="4">
    <source>
        <dbReference type="Proteomes" id="UP000231926"/>
    </source>
</evidence>
<name>A0A2M9Y9H8_9LEPT</name>
<dbReference type="Pfam" id="PF01757">
    <property type="entry name" value="Acyl_transf_3"/>
    <property type="match status" value="1"/>
</dbReference>
<gene>
    <name evidence="3" type="ORF">CH362_15720</name>
</gene>
<reference evidence="3 4" key="1">
    <citation type="submission" date="2017-07" db="EMBL/GenBank/DDBJ databases">
        <title>Leptospira spp. isolated from tropical soils.</title>
        <authorList>
            <person name="Thibeaux R."/>
            <person name="Iraola G."/>
            <person name="Ferres I."/>
            <person name="Bierque E."/>
            <person name="Girault D."/>
            <person name="Soupe-Gilbert M.-E."/>
            <person name="Picardeau M."/>
            <person name="Goarant C."/>
        </authorList>
    </citation>
    <scope>NUCLEOTIDE SEQUENCE [LARGE SCALE GENOMIC DNA]</scope>
    <source>
        <strain evidence="3 4">FH4-C-A2</strain>
    </source>
</reference>
<feature type="transmembrane region" description="Helical" evidence="1">
    <location>
        <begin position="328"/>
        <end position="347"/>
    </location>
</feature>
<keyword evidence="1" id="KW-1133">Transmembrane helix</keyword>
<sequence>MKEYFLGIFRPDEREIAPFNGARTLGFFMLIYGHMYRTVQIFIPDIDPYLRNFLNNGSVCLDLFFPLSGFLIASPLFAELESKGTINWKFFYLKRSLRIFPPFYIFLILQYFVFIPAMLRSAPPEFVDQIIAAKSKIWFDFLYLSDYFKGTMFHGWSLSLEEQFYIAFPIFLLGIFRYVPKRFRLGFLILLTAAPLIYRAIFMYTVVLKTTGSESVDLYNGYIYYPFHGHIDSVLYGIIFAYIFNFHKSWVEKALQLGPWANYLHAGLWIGLLAYTALVNEFEMGFHQIIRYPSFALLWIGIFILSMRKGDPIGKFLSWKGFSPFAKLSYCAYIIHIVVMTPISRKLLFADKQLQQHEFLLYTIPVGLTVFFFAYFYHLITEKPFAILKDKLIAKYKVKMTSQVFSEQLQKVSQS</sequence>
<dbReference type="RefSeq" id="WP_100711273.1">
    <property type="nucleotide sequence ID" value="NZ_NPDR01000007.1"/>
</dbReference>
<comment type="caution">
    <text evidence="3">The sequence shown here is derived from an EMBL/GenBank/DDBJ whole genome shotgun (WGS) entry which is preliminary data.</text>
</comment>
<feature type="transmembrane region" description="Helical" evidence="1">
    <location>
        <begin position="21"/>
        <end position="43"/>
    </location>
</feature>
<dbReference type="PANTHER" id="PTHR11161">
    <property type="entry name" value="O-ACYLTRANSFERASE"/>
    <property type="match status" value="1"/>
</dbReference>